<feature type="non-terminal residue" evidence="1">
    <location>
        <position position="1"/>
    </location>
</feature>
<keyword evidence="2" id="KW-1185">Reference proteome</keyword>
<evidence type="ECO:0000313" key="2">
    <source>
        <dbReference type="Proteomes" id="UP001432322"/>
    </source>
</evidence>
<name>A0AAV5WJ63_9BILA</name>
<gene>
    <name evidence="1" type="ORF">PFISCL1PPCAC_23431</name>
</gene>
<evidence type="ECO:0000313" key="1">
    <source>
        <dbReference type="EMBL" id="GMT32134.1"/>
    </source>
</evidence>
<dbReference type="Proteomes" id="UP001432322">
    <property type="component" value="Unassembled WGS sequence"/>
</dbReference>
<proteinExistence type="predicted"/>
<reference evidence="1" key="1">
    <citation type="submission" date="2023-10" db="EMBL/GenBank/DDBJ databases">
        <title>Genome assembly of Pristionchus species.</title>
        <authorList>
            <person name="Yoshida K."/>
            <person name="Sommer R.J."/>
        </authorList>
    </citation>
    <scope>NUCLEOTIDE SEQUENCE</scope>
    <source>
        <strain evidence="1">RS5133</strain>
    </source>
</reference>
<accession>A0AAV5WJ63</accession>
<organism evidence="1 2">
    <name type="scientific">Pristionchus fissidentatus</name>
    <dbReference type="NCBI Taxonomy" id="1538716"/>
    <lineage>
        <taxon>Eukaryota</taxon>
        <taxon>Metazoa</taxon>
        <taxon>Ecdysozoa</taxon>
        <taxon>Nematoda</taxon>
        <taxon>Chromadorea</taxon>
        <taxon>Rhabditida</taxon>
        <taxon>Rhabditina</taxon>
        <taxon>Diplogasteromorpha</taxon>
        <taxon>Diplogasteroidea</taxon>
        <taxon>Neodiplogasteridae</taxon>
        <taxon>Pristionchus</taxon>
    </lineage>
</organism>
<dbReference type="AlphaFoldDB" id="A0AAV5WJ63"/>
<sequence length="68" mass="7846">PEPVPRSRIIMEYNVPPPLPVSIIVGPIWRDTDAFQINQFFCWIAKIRPLPPLKTARFSFLSLSFHSP</sequence>
<comment type="caution">
    <text evidence="1">The sequence shown here is derived from an EMBL/GenBank/DDBJ whole genome shotgun (WGS) entry which is preliminary data.</text>
</comment>
<protein>
    <submittedName>
        <fullName evidence="1">Uncharacterized protein</fullName>
    </submittedName>
</protein>
<feature type="non-terminal residue" evidence="1">
    <location>
        <position position="68"/>
    </location>
</feature>
<dbReference type="EMBL" id="BTSY01000006">
    <property type="protein sequence ID" value="GMT32134.1"/>
    <property type="molecule type" value="Genomic_DNA"/>
</dbReference>